<dbReference type="Proteomes" id="UP000230233">
    <property type="component" value="Chromosome II"/>
</dbReference>
<sequence>MCRVVGHPENVAIELMYTLWTFSVLSSDHTFTQSLDCREIFCAPAMENEKKEKKAGVSNEHSAVFIFQVGYIMDF</sequence>
<reference evidence="2" key="1">
    <citation type="submission" date="2017-10" db="EMBL/GenBank/DDBJ databases">
        <title>Rapid genome shrinkage in a self-fertile nematode reveals novel sperm competition proteins.</title>
        <authorList>
            <person name="Yin D."/>
            <person name="Schwarz E.M."/>
            <person name="Thomas C.G."/>
            <person name="Felde R.L."/>
            <person name="Korf I.F."/>
            <person name="Cutter A.D."/>
            <person name="Schartner C.M."/>
            <person name="Ralston E.J."/>
            <person name="Meyer B.J."/>
            <person name="Haag E.S."/>
        </authorList>
    </citation>
    <scope>NUCLEOTIDE SEQUENCE [LARGE SCALE GENOMIC DNA]</scope>
    <source>
        <strain evidence="2">JU1422</strain>
    </source>
</reference>
<evidence type="ECO:0000313" key="2">
    <source>
        <dbReference type="Proteomes" id="UP000230233"/>
    </source>
</evidence>
<dbReference type="EMBL" id="PDUG01000002">
    <property type="protein sequence ID" value="PIC43177.1"/>
    <property type="molecule type" value="Genomic_DNA"/>
</dbReference>
<dbReference type="AlphaFoldDB" id="A0A2G5UUF4"/>
<evidence type="ECO:0000313" key="1">
    <source>
        <dbReference type="EMBL" id="PIC43177.1"/>
    </source>
</evidence>
<organism evidence="1 2">
    <name type="scientific">Caenorhabditis nigoni</name>
    <dbReference type="NCBI Taxonomy" id="1611254"/>
    <lineage>
        <taxon>Eukaryota</taxon>
        <taxon>Metazoa</taxon>
        <taxon>Ecdysozoa</taxon>
        <taxon>Nematoda</taxon>
        <taxon>Chromadorea</taxon>
        <taxon>Rhabditida</taxon>
        <taxon>Rhabditina</taxon>
        <taxon>Rhabditomorpha</taxon>
        <taxon>Rhabditoidea</taxon>
        <taxon>Rhabditidae</taxon>
        <taxon>Peloderinae</taxon>
        <taxon>Caenorhabditis</taxon>
    </lineage>
</organism>
<proteinExistence type="predicted"/>
<accession>A0A2G5UUF4</accession>
<keyword evidence="2" id="KW-1185">Reference proteome</keyword>
<comment type="caution">
    <text evidence="1">The sequence shown here is derived from an EMBL/GenBank/DDBJ whole genome shotgun (WGS) entry which is preliminary data.</text>
</comment>
<protein>
    <submittedName>
        <fullName evidence="1">Uncharacterized protein</fullName>
    </submittedName>
</protein>
<name>A0A2G5UUF4_9PELO</name>
<gene>
    <name evidence="1" type="primary">Cnig_chr_II.g3996</name>
    <name evidence="1" type="ORF">B9Z55_003996</name>
</gene>